<evidence type="ECO:0000256" key="2">
    <source>
        <dbReference type="ARBA" id="ARBA00023125"/>
    </source>
</evidence>
<sequence length="264" mass="30086">MGSETNLTLQDVAWHDAVGRLIETLDQPNFWTALVRLLRRYVPADNWVVLIFSSGKPQVLAESPGLDDGLDLLFQEYLKGLYLLDPFYLANREAPKSGLFRLEDVAPECFEQTDYYQRYFRLNVLADEVHINVQLDAERTLSLSLGSQAPFSTEQVALLGLIHPWVAALMRQRSVFEQELKHAPELPPNWENHLESTALQISSSLSAREMEVGRLMLSGCSNKEIARKLEISAETVKVHRKHMYSKLGIKSQSELFLLFLQAQE</sequence>
<proteinExistence type="predicted"/>
<protein>
    <submittedName>
        <fullName evidence="5">Helix-turn-helix transcriptional regulator</fullName>
    </submittedName>
</protein>
<dbReference type="AlphaFoldDB" id="A0A6I3W903"/>
<dbReference type="GO" id="GO:0006355">
    <property type="term" value="P:regulation of DNA-templated transcription"/>
    <property type="evidence" value="ECO:0007669"/>
    <property type="project" value="InterPro"/>
</dbReference>
<reference evidence="5 6" key="1">
    <citation type="submission" date="2019-11" db="EMBL/GenBank/DDBJ databases">
        <title>Pseudomonas karstica sp. nov. and Pseudomonas spelaei sp. nov. from karst caves.</title>
        <authorList>
            <person name="Zeman M."/>
        </authorList>
    </citation>
    <scope>NUCLEOTIDE SEQUENCE [LARGE SCALE GENOMIC DNA]</scope>
    <source>
        <strain evidence="5 6">CCM 7893</strain>
    </source>
</reference>
<evidence type="ECO:0000256" key="3">
    <source>
        <dbReference type="ARBA" id="ARBA00023163"/>
    </source>
</evidence>
<dbReference type="RefSeq" id="WP_155582190.1">
    <property type="nucleotide sequence ID" value="NZ_JBHSTH010000021.1"/>
</dbReference>
<evidence type="ECO:0000313" key="6">
    <source>
        <dbReference type="Proteomes" id="UP000438196"/>
    </source>
</evidence>
<keyword evidence="1" id="KW-0805">Transcription regulation</keyword>
<keyword evidence="2" id="KW-0238">DNA-binding</keyword>
<comment type="caution">
    <text evidence="5">The sequence shown here is derived from an EMBL/GenBank/DDBJ whole genome shotgun (WGS) entry which is preliminary data.</text>
</comment>
<evidence type="ECO:0000259" key="4">
    <source>
        <dbReference type="PROSITE" id="PS50043"/>
    </source>
</evidence>
<dbReference type="EMBL" id="WNNK01000003">
    <property type="protein sequence ID" value="MUF03809.1"/>
    <property type="molecule type" value="Genomic_DNA"/>
</dbReference>
<dbReference type="CDD" id="cd06170">
    <property type="entry name" value="LuxR_C_like"/>
    <property type="match status" value="1"/>
</dbReference>
<dbReference type="InterPro" id="IPR036388">
    <property type="entry name" value="WH-like_DNA-bd_sf"/>
</dbReference>
<keyword evidence="3" id="KW-0804">Transcription</keyword>
<dbReference type="GO" id="GO:0003677">
    <property type="term" value="F:DNA binding"/>
    <property type="evidence" value="ECO:0007669"/>
    <property type="project" value="UniProtKB-KW"/>
</dbReference>
<name>A0A6I3W903_9PSED</name>
<keyword evidence="6" id="KW-1185">Reference proteome</keyword>
<dbReference type="InterPro" id="IPR000792">
    <property type="entry name" value="Tscrpt_reg_LuxR_C"/>
</dbReference>
<dbReference type="Gene3D" id="1.10.10.10">
    <property type="entry name" value="Winged helix-like DNA-binding domain superfamily/Winged helix DNA-binding domain"/>
    <property type="match status" value="1"/>
</dbReference>
<evidence type="ECO:0000256" key="1">
    <source>
        <dbReference type="ARBA" id="ARBA00023015"/>
    </source>
</evidence>
<dbReference type="PROSITE" id="PS50043">
    <property type="entry name" value="HTH_LUXR_2"/>
    <property type="match status" value="1"/>
</dbReference>
<feature type="domain" description="HTH luxR-type" evidence="4">
    <location>
        <begin position="198"/>
        <end position="263"/>
    </location>
</feature>
<accession>A0A6I3W903</accession>
<dbReference type="PANTHER" id="PTHR44688">
    <property type="entry name" value="DNA-BINDING TRANSCRIPTIONAL ACTIVATOR DEVR_DOSR"/>
    <property type="match status" value="1"/>
</dbReference>
<dbReference type="SUPFAM" id="SSF46894">
    <property type="entry name" value="C-terminal effector domain of the bipartite response regulators"/>
    <property type="match status" value="1"/>
</dbReference>
<dbReference type="OrthoDB" id="343383at2"/>
<dbReference type="Proteomes" id="UP000438196">
    <property type="component" value="Unassembled WGS sequence"/>
</dbReference>
<dbReference type="Pfam" id="PF00196">
    <property type="entry name" value="GerE"/>
    <property type="match status" value="1"/>
</dbReference>
<dbReference type="SMART" id="SM00421">
    <property type="entry name" value="HTH_LUXR"/>
    <property type="match status" value="1"/>
</dbReference>
<dbReference type="InterPro" id="IPR016032">
    <property type="entry name" value="Sig_transdc_resp-reg_C-effctor"/>
</dbReference>
<evidence type="ECO:0000313" key="5">
    <source>
        <dbReference type="EMBL" id="MUF03809.1"/>
    </source>
</evidence>
<organism evidence="5 6">
    <name type="scientific">Pseudomonas spelaei</name>
    <dbReference type="NCBI Taxonomy" id="1055469"/>
    <lineage>
        <taxon>Bacteria</taxon>
        <taxon>Pseudomonadati</taxon>
        <taxon>Pseudomonadota</taxon>
        <taxon>Gammaproteobacteria</taxon>
        <taxon>Pseudomonadales</taxon>
        <taxon>Pseudomonadaceae</taxon>
        <taxon>Pseudomonas</taxon>
    </lineage>
</organism>
<dbReference type="PANTHER" id="PTHR44688:SF16">
    <property type="entry name" value="DNA-BINDING TRANSCRIPTIONAL ACTIVATOR DEVR_DOSR"/>
    <property type="match status" value="1"/>
</dbReference>
<dbReference type="PROSITE" id="PS00622">
    <property type="entry name" value="HTH_LUXR_1"/>
    <property type="match status" value="1"/>
</dbReference>
<gene>
    <name evidence="5" type="ORF">GNF76_05655</name>
</gene>
<dbReference type="PRINTS" id="PR00038">
    <property type="entry name" value="HTHLUXR"/>
</dbReference>